<keyword evidence="2" id="KW-1185">Reference proteome</keyword>
<dbReference type="AlphaFoldDB" id="A0A917YNQ3"/>
<protein>
    <submittedName>
        <fullName evidence="1">Uncharacterized protein</fullName>
    </submittedName>
</protein>
<sequence>MTSAIRELVRGQTKVLALPTIWVLHSYAACSQHAPNEHLPIPIAREGLAIMAGLYWDLGEADTTMLTHAR</sequence>
<organism evidence="1 2">
    <name type="scientific">Gemmobacter aquaticus</name>
    <dbReference type="NCBI Taxonomy" id="490185"/>
    <lineage>
        <taxon>Bacteria</taxon>
        <taxon>Pseudomonadati</taxon>
        <taxon>Pseudomonadota</taxon>
        <taxon>Alphaproteobacteria</taxon>
        <taxon>Rhodobacterales</taxon>
        <taxon>Paracoccaceae</taxon>
        <taxon>Gemmobacter</taxon>
    </lineage>
</organism>
<evidence type="ECO:0000313" key="2">
    <source>
        <dbReference type="Proteomes" id="UP000598196"/>
    </source>
</evidence>
<proteinExistence type="predicted"/>
<accession>A0A917YNQ3</accession>
<reference evidence="1 2" key="1">
    <citation type="journal article" date="2014" name="Int. J. Syst. Evol. Microbiol.">
        <title>Complete genome sequence of Corynebacterium casei LMG S-19264T (=DSM 44701T), isolated from a smear-ripened cheese.</title>
        <authorList>
            <consortium name="US DOE Joint Genome Institute (JGI-PGF)"/>
            <person name="Walter F."/>
            <person name="Albersmeier A."/>
            <person name="Kalinowski J."/>
            <person name="Ruckert C."/>
        </authorList>
    </citation>
    <scope>NUCLEOTIDE SEQUENCE [LARGE SCALE GENOMIC DNA]</scope>
    <source>
        <strain evidence="1 2">CGMCC 1.7029</strain>
    </source>
</reference>
<dbReference type="EMBL" id="BMLP01000016">
    <property type="protein sequence ID" value="GGO39040.1"/>
    <property type="molecule type" value="Genomic_DNA"/>
</dbReference>
<gene>
    <name evidence="1" type="ORF">GCM10010991_37310</name>
</gene>
<dbReference type="Proteomes" id="UP000598196">
    <property type="component" value="Unassembled WGS sequence"/>
</dbReference>
<evidence type="ECO:0000313" key="1">
    <source>
        <dbReference type="EMBL" id="GGO39040.1"/>
    </source>
</evidence>
<name>A0A917YNQ3_9RHOB</name>
<comment type="caution">
    <text evidence="1">The sequence shown here is derived from an EMBL/GenBank/DDBJ whole genome shotgun (WGS) entry which is preliminary data.</text>
</comment>
<dbReference type="RefSeq" id="WP_206664983.1">
    <property type="nucleotide sequence ID" value="NZ_BMLP01000016.1"/>
</dbReference>